<reference evidence="2 3" key="1">
    <citation type="submission" date="2020-11" db="EMBL/GenBank/DDBJ databases">
        <title>Hymenobacter sp.</title>
        <authorList>
            <person name="Kim M.K."/>
        </authorList>
    </citation>
    <scope>NUCLEOTIDE SEQUENCE [LARGE SCALE GENOMIC DNA]</scope>
    <source>
        <strain evidence="2 3">BT594</strain>
    </source>
</reference>
<protein>
    <recommendedName>
        <fullName evidence="4">Outer membrane protein beta-barrel domain-containing protein</fullName>
    </recommendedName>
</protein>
<name>A0ABS0KYA8_9BACT</name>
<organism evidence="2 3">
    <name type="scientific">Hymenobacter guriensis</name>
    <dbReference type="NCBI Taxonomy" id="2793065"/>
    <lineage>
        <taxon>Bacteria</taxon>
        <taxon>Pseudomonadati</taxon>
        <taxon>Bacteroidota</taxon>
        <taxon>Cytophagia</taxon>
        <taxon>Cytophagales</taxon>
        <taxon>Hymenobacteraceae</taxon>
        <taxon>Hymenobacter</taxon>
    </lineage>
</organism>
<dbReference type="EMBL" id="JADWYK010000001">
    <property type="protein sequence ID" value="MBG8552179.1"/>
    <property type="molecule type" value="Genomic_DNA"/>
</dbReference>
<sequence>MKQLVILTTAVALSTVSYAQAQTELQTQPNAANPPVPAVDQPRIPVPLLSEQPSRYHQSSLSIEAGWGAPYGWGISYAYLLMPNLDLNAGLGIGVGGKIGVGARYFLRPQAELSPYFGVNLARTGRIDNAEVTLDQEQAIYSMAPSGVLHLRGGLRWQPGRLGLLGTLGYGARFTGDPITYQNGYTNPSQRLRDLVDVISPGGVEISLGLIINLGQPQW</sequence>
<evidence type="ECO:0000313" key="3">
    <source>
        <dbReference type="Proteomes" id="UP000601099"/>
    </source>
</evidence>
<dbReference type="Proteomes" id="UP000601099">
    <property type="component" value="Unassembled WGS sequence"/>
</dbReference>
<accession>A0ABS0KYA8</accession>
<evidence type="ECO:0000256" key="1">
    <source>
        <dbReference type="SAM" id="SignalP"/>
    </source>
</evidence>
<keyword evidence="3" id="KW-1185">Reference proteome</keyword>
<keyword evidence="1" id="KW-0732">Signal</keyword>
<evidence type="ECO:0008006" key="4">
    <source>
        <dbReference type="Google" id="ProtNLM"/>
    </source>
</evidence>
<evidence type="ECO:0000313" key="2">
    <source>
        <dbReference type="EMBL" id="MBG8552179.1"/>
    </source>
</evidence>
<proteinExistence type="predicted"/>
<dbReference type="RefSeq" id="WP_196953225.1">
    <property type="nucleotide sequence ID" value="NZ_JADWYK010000001.1"/>
</dbReference>
<feature type="signal peptide" evidence="1">
    <location>
        <begin position="1"/>
        <end position="21"/>
    </location>
</feature>
<gene>
    <name evidence="2" type="ORF">I5L79_01395</name>
</gene>
<feature type="chain" id="PRO_5046816784" description="Outer membrane protein beta-barrel domain-containing protein" evidence="1">
    <location>
        <begin position="22"/>
        <end position="219"/>
    </location>
</feature>
<comment type="caution">
    <text evidence="2">The sequence shown here is derived from an EMBL/GenBank/DDBJ whole genome shotgun (WGS) entry which is preliminary data.</text>
</comment>